<feature type="repeat" description="RCC1" evidence="2">
    <location>
        <begin position="463"/>
        <end position="523"/>
    </location>
</feature>
<comment type="caution">
    <text evidence="5">The sequence shown here is derived from an EMBL/GenBank/DDBJ whole genome shotgun (WGS) entry which is preliminary data.</text>
</comment>
<feature type="compositionally biased region" description="Basic residues" evidence="3">
    <location>
        <begin position="1598"/>
        <end position="1608"/>
    </location>
</feature>
<organism evidence="5 6">
    <name type="scientific">Fusarium sporotrichioides</name>
    <dbReference type="NCBI Taxonomy" id="5514"/>
    <lineage>
        <taxon>Eukaryota</taxon>
        <taxon>Fungi</taxon>
        <taxon>Dikarya</taxon>
        <taxon>Ascomycota</taxon>
        <taxon>Pezizomycotina</taxon>
        <taxon>Sordariomycetes</taxon>
        <taxon>Hypocreomycetidae</taxon>
        <taxon>Hypocreales</taxon>
        <taxon>Nectriaceae</taxon>
        <taxon>Fusarium</taxon>
    </lineage>
</organism>
<feature type="repeat" description="RCC1" evidence="2">
    <location>
        <begin position="410"/>
        <end position="462"/>
    </location>
</feature>
<dbReference type="SMART" id="SM00225">
    <property type="entry name" value="BTB"/>
    <property type="match status" value="1"/>
</dbReference>
<dbReference type="PANTHER" id="PTHR22872">
    <property type="entry name" value="BTK-BINDING PROTEIN-RELATED"/>
    <property type="match status" value="1"/>
</dbReference>
<sequence length="1670" mass="183167">MLGVYVQEKSTRSLSMLSPGVLGDKHLPLSALPVTHQIHARWQLTPKTIVAIYLAPTALLTAFTGACYYLKLSCASNCTFKYAVTHRESQRGAFRARESLLALPPAHESLTVEILLGKRCRPISASAGPNQLQCSIRLEESRAKQRRTSGHPQTPGKSRDNNTHLGRTEVNSRDHTGLTVLLRAASSTDPNAHEFVRALVEHPAIDLYVQDPESGWNALHRSLYAGNISIARLLLEKERVDLTSHNLNAVNKVGLLIKTKDHEGNSPFDVYNSTIAARSLKSMEDGNSSDSDAESIDSGGDDFHHMVKASNGLRKSIDGDELFVFGSNKNRSLGVGDEDDRQYPDRIYLSRPDLLVHRFYHSHLEEQDVEAPSSLKLDEIPTLVRNRPIVIQDVCMSKLHSAILTTDPVSNLYICGVGRGGRLGLGDENTQFKFVPVQGPFLDKKIHQVALGQNHTMAVADNGELWTWGLNSASQLGYTLPTPLKADEEPMSLTPRQVFGSLKKEIVLGVAASANHSVAHTGASLFTWGRNVGQLALMDADSRSLDIQHTPRKVAASLLAAPIEMVSAIDKATICLLSNHTVWVFSHYGYNLVKFPFPDVFSNNITMTRYESGGRREIDFITAGGETIAAVTARGDLFTLHLNDKGDSSQSAASTTNPVKIKNALTQPQCIWDSRKDGVASVGVGEDGSVIICTESGAVWNRVKRTKGKLTGFAGSNGTKRKDVKFQRVPYITNCVAVRSSIFGAFAAIRKDSKVMAQEIVIGDKSLRDDIGSLLCLNDFEASQNQKARKVWEAAIARERRDPVTYEILRSADIEADLRRWLDMNSFQYGDMNMAICSSSLPDIKIPVHSWVLAGRSSVLRHGLSELRDGGSTFSTDSLRIELVGDKPLLTLLEVDIYTVLNVVVHAYQDRFVPVWKYTREAPTLAFRFRHVRTELMKIATHLALPKLEAAVRLQTGVEDSLDDDFKQAIYDPSFFEDGDIIIELDGEDVMAHSQLLCQRCPFFEGMFNGRSQGQWLAGRRDGMNAAERIRVDLNHVDPRTFHYVMSFIYADVGQELFDNVSMSNVDELSELVLDVMGVANELMLDRLSQVCQALIGKFVTTRNISNLLNEISSCSITEFKDTGLEYICLQLESMLENHLLDDLDEDLLIELDEVVRDNQLARFPFVRSGRAELLLHESNPELAADIDEERQTRVKEMAYKTAQRDEEKKLSSSFKTRIGSLDEASPLQTPDTIRRKSRSGRNEPFSPSLRPKQSQADMIFDMEDEYGSLSAKPQSPSNEAARLRSPLDTDDISQLPKAWRESKGKEHVGFAQSPAPFAFSLSPESQPSELNSLKTPGGRSSKPGVPWSSSKLATSKLDLKDIMSEATSTSALTAGLQAQRIQDAAANKPQTKISQKERKRQLQALAAAEAAAKDESTNHVPWETVPEGGRPAPWKATSSGPKTSLKEAMSDESNMPKGVSASAKPLVASETKPESATRRTASPDTRFPGQGRTNSSPAIVAGPSTDQPRKPLVPHSKSYITPAPKAEATLGFSMADIIGQQQREQEAVKEAVAKRSLQEIQQEQAFQEWWDQESRRTQEEEARRKQKEVREKDNKASKKGRRGRGGKAKSTGEAVATPGQSSAGGARGGGAAGSSTNNRGGSSGGRGGGGVGGSRGRGGKGRGNKSQAA</sequence>
<dbReference type="Gene3D" id="3.30.710.10">
    <property type="entry name" value="Potassium Channel Kv1.1, Chain A"/>
    <property type="match status" value="1"/>
</dbReference>
<dbReference type="PROSITE" id="PS50012">
    <property type="entry name" value="RCC1_3"/>
    <property type="match status" value="2"/>
</dbReference>
<feature type="compositionally biased region" description="Basic and acidic residues" evidence="3">
    <location>
        <begin position="1299"/>
        <end position="1309"/>
    </location>
</feature>
<dbReference type="InterPro" id="IPR002110">
    <property type="entry name" value="Ankyrin_rpt"/>
</dbReference>
<feature type="region of interest" description="Disordered" evidence="3">
    <location>
        <begin position="1569"/>
        <end position="1670"/>
    </location>
</feature>
<feature type="region of interest" description="Disordered" evidence="3">
    <location>
        <begin position="1201"/>
        <end position="1256"/>
    </location>
</feature>
<gene>
    <name evidence="5" type="ORF">FSPOR_5668</name>
</gene>
<dbReference type="PANTHER" id="PTHR22872:SF2">
    <property type="entry name" value="INHIBITOR OF BRUTON TYROSINE KINASE"/>
    <property type="match status" value="1"/>
</dbReference>
<feature type="compositionally biased region" description="Polar residues" evidence="3">
    <location>
        <begin position="1323"/>
        <end position="1335"/>
    </location>
</feature>
<name>A0A395S5Z5_FUSSP</name>
<reference evidence="5 6" key="1">
    <citation type="journal article" date="2018" name="PLoS Pathog.">
        <title>Evolution of structural diversity of trichothecenes, a family of toxins produced by plant pathogenic and entomopathogenic fungi.</title>
        <authorList>
            <person name="Proctor R.H."/>
            <person name="McCormick S.P."/>
            <person name="Kim H.S."/>
            <person name="Cardoza R.E."/>
            <person name="Stanley A.M."/>
            <person name="Lindo L."/>
            <person name="Kelly A."/>
            <person name="Brown D.W."/>
            <person name="Lee T."/>
            <person name="Vaughan M.M."/>
            <person name="Alexander N.J."/>
            <person name="Busman M."/>
            <person name="Gutierrez S."/>
        </authorList>
    </citation>
    <scope>NUCLEOTIDE SEQUENCE [LARGE SCALE GENOMIC DNA]</scope>
    <source>
        <strain evidence="5 6">NRRL 3299</strain>
    </source>
</reference>
<accession>A0A395S5Z5</accession>
<dbReference type="Pfam" id="PF12796">
    <property type="entry name" value="Ank_2"/>
    <property type="match status" value="1"/>
</dbReference>
<evidence type="ECO:0000313" key="5">
    <source>
        <dbReference type="EMBL" id="RGP67833.1"/>
    </source>
</evidence>
<feature type="region of interest" description="Disordered" evidence="3">
    <location>
        <begin position="142"/>
        <end position="172"/>
    </location>
</feature>
<dbReference type="InterPro" id="IPR000210">
    <property type="entry name" value="BTB/POZ_dom"/>
</dbReference>
<feature type="region of interest" description="Disordered" evidence="3">
    <location>
        <begin position="1268"/>
        <end position="1352"/>
    </location>
</feature>
<dbReference type="CDD" id="cd18186">
    <property type="entry name" value="BTB_POZ_ZBTB_KLHL-like"/>
    <property type="match status" value="1"/>
</dbReference>
<dbReference type="InterPro" id="IPR009091">
    <property type="entry name" value="RCC1/BLIP-II"/>
</dbReference>
<dbReference type="EMBL" id="PXOF01000078">
    <property type="protein sequence ID" value="RGP67833.1"/>
    <property type="molecule type" value="Genomic_DNA"/>
</dbReference>
<dbReference type="SMART" id="SM00248">
    <property type="entry name" value="ANK"/>
    <property type="match status" value="2"/>
</dbReference>
<dbReference type="InterPro" id="IPR011333">
    <property type="entry name" value="SKP1/BTB/POZ_sf"/>
</dbReference>
<dbReference type="Pfam" id="PF00415">
    <property type="entry name" value="RCC1"/>
    <property type="match status" value="2"/>
</dbReference>
<dbReference type="InterPro" id="IPR051625">
    <property type="entry name" value="Signaling_Regulatory_Domain"/>
</dbReference>
<dbReference type="SUPFAM" id="SSF54695">
    <property type="entry name" value="POZ domain"/>
    <property type="match status" value="1"/>
</dbReference>
<dbReference type="PROSITE" id="PS50097">
    <property type="entry name" value="BTB"/>
    <property type="match status" value="1"/>
</dbReference>
<keyword evidence="6" id="KW-1185">Reference proteome</keyword>
<dbReference type="SUPFAM" id="SSF48403">
    <property type="entry name" value="Ankyrin repeat"/>
    <property type="match status" value="1"/>
</dbReference>
<feature type="region of interest" description="Disordered" evidence="3">
    <location>
        <begin position="1383"/>
        <end position="1522"/>
    </location>
</feature>
<evidence type="ECO:0000256" key="1">
    <source>
        <dbReference type="ARBA" id="ARBA00022737"/>
    </source>
</evidence>
<dbReference type="Gene3D" id="1.25.40.20">
    <property type="entry name" value="Ankyrin repeat-containing domain"/>
    <property type="match status" value="1"/>
</dbReference>
<dbReference type="STRING" id="5514.A0A395S5Z5"/>
<dbReference type="InterPro" id="IPR036770">
    <property type="entry name" value="Ankyrin_rpt-contain_sf"/>
</dbReference>
<dbReference type="Pfam" id="PF00651">
    <property type="entry name" value="BTB"/>
    <property type="match status" value="1"/>
</dbReference>
<dbReference type="Gene3D" id="2.130.10.30">
    <property type="entry name" value="Regulator of chromosome condensation 1/beta-lactamase-inhibitor protein II"/>
    <property type="match status" value="1"/>
</dbReference>
<dbReference type="InterPro" id="IPR000408">
    <property type="entry name" value="Reg_chr_condens"/>
</dbReference>
<evidence type="ECO:0000256" key="3">
    <source>
        <dbReference type="SAM" id="MobiDB-lite"/>
    </source>
</evidence>
<dbReference type="SUPFAM" id="SSF50985">
    <property type="entry name" value="RCC1/BLIP-II"/>
    <property type="match status" value="1"/>
</dbReference>
<feature type="region of interest" description="Disordered" evidence="3">
    <location>
        <begin position="282"/>
        <end position="301"/>
    </location>
</feature>
<evidence type="ECO:0000259" key="4">
    <source>
        <dbReference type="PROSITE" id="PS50097"/>
    </source>
</evidence>
<proteinExistence type="predicted"/>
<feature type="compositionally biased region" description="Basic and acidic residues" evidence="3">
    <location>
        <begin position="1201"/>
        <end position="1211"/>
    </location>
</feature>
<protein>
    <recommendedName>
        <fullName evidence="4">BTB domain-containing protein</fullName>
    </recommendedName>
</protein>
<keyword evidence="1" id="KW-0677">Repeat</keyword>
<feature type="compositionally biased region" description="Basic and acidic residues" evidence="3">
    <location>
        <begin position="157"/>
        <end position="172"/>
    </location>
</feature>
<feature type="compositionally biased region" description="Basic and acidic residues" evidence="3">
    <location>
        <begin position="1573"/>
        <end position="1597"/>
    </location>
</feature>
<evidence type="ECO:0000313" key="6">
    <source>
        <dbReference type="Proteomes" id="UP000266152"/>
    </source>
</evidence>
<feature type="compositionally biased region" description="Gly residues" evidence="3">
    <location>
        <begin position="1642"/>
        <end position="1657"/>
    </location>
</feature>
<dbReference type="Proteomes" id="UP000266152">
    <property type="component" value="Unassembled WGS sequence"/>
</dbReference>
<feature type="domain" description="BTB" evidence="4">
    <location>
        <begin position="979"/>
        <end position="1052"/>
    </location>
</feature>
<evidence type="ECO:0000256" key="2">
    <source>
        <dbReference type="PROSITE-ProRule" id="PRU00235"/>
    </source>
</evidence>